<dbReference type="Pfam" id="PF00534">
    <property type="entry name" value="Glycos_transf_1"/>
    <property type="match status" value="1"/>
</dbReference>
<feature type="domain" description="Glycosyl transferase family 1" evidence="1">
    <location>
        <begin position="184"/>
        <end position="350"/>
    </location>
</feature>
<evidence type="ECO:0000313" key="3">
    <source>
        <dbReference type="EMBL" id="MBB5036380.1"/>
    </source>
</evidence>
<feature type="domain" description="Glycosyltransferase subfamily 4-like N-terminal" evidence="2">
    <location>
        <begin position="18"/>
        <end position="176"/>
    </location>
</feature>
<dbReference type="RefSeq" id="WP_184205219.1">
    <property type="nucleotide sequence ID" value="NZ_JACHIF010000001.1"/>
</dbReference>
<dbReference type="AlphaFoldDB" id="A0A7W8DNR7"/>
<accession>A0A7W8DNR7</accession>
<dbReference type="InterPro" id="IPR028098">
    <property type="entry name" value="Glyco_trans_4-like_N"/>
</dbReference>
<organism evidence="3 4">
    <name type="scientific">Prosthecobacter dejongeii</name>
    <dbReference type="NCBI Taxonomy" id="48465"/>
    <lineage>
        <taxon>Bacteria</taxon>
        <taxon>Pseudomonadati</taxon>
        <taxon>Verrucomicrobiota</taxon>
        <taxon>Verrucomicrobiia</taxon>
        <taxon>Verrucomicrobiales</taxon>
        <taxon>Verrucomicrobiaceae</taxon>
        <taxon>Prosthecobacter</taxon>
    </lineage>
</organism>
<dbReference type="SUPFAM" id="SSF53756">
    <property type="entry name" value="UDP-Glycosyltransferase/glycogen phosphorylase"/>
    <property type="match status" value="1"/>
</dbReference>
<evidence type="ECO:0000259" key="2">
    <source>
        <dbReference type="Pfam" id="PF13439"/>
    </source>
</evidence>
<keyword evidence="3" id="KW-0808">Transferase</keyword>
<dbReference type="PANTHER" id="PTHR45947">
    <property type="entry name" value="SULFOQUINOVOSYL TRANSFERASE SQD2"/>
    <property type="match status" value="1"/>
</dbReference>
<dbReference type="GO" id="GO:0016757">
    <property type="term" value="F:glycosyltransferase activity"/>
    <property type="evidence" value="ECO:0007669"/>
    <property type="project" value="InterPro"/>
</dbReference>
<sequence>MSTSPTVRVLHVLDSLAPGGLENGVVNVAQRLNGQGFDIHSACLRFRGDFAERMPEPDKVVVMGKTGGFSLKAVLALRKHILKTQAEVIHSHNLGTLIYAALATLGGLTHPIVHGEHGQVQKQDLTPKRLAQRRWFFKLCHSVHVVSSSVRDNLQELGLDPQKKIVVTPNGVDSERFSPARDRALAKQDLGLPGNAIVVGIVGRLVALKRHEMLFAAFEKLAVQWPSLRLLVVGDGGADRERLIEAMKGHRYADRILWAGHQNDLPKYYRAMDLLAAPSEIEGLSNAVLEAMACAVPVLAHSACGNAEVIEDGLTGFLSDIQNADMLADCIEAPLKDPALLARCGSGARETVLKRYSMEAMAECYRRLYRDAAGR</sequence>
<keyword evidence="4" id="KW-1185">Reference proteome</keyword>
<dbReference type="Gene3D" id="3.40.50.2000">
    <property type="entry name" value="Glycogen Phosphorylase B"/>
    <property type="match status" value="2"/>
</dbReference>
<dbReference type="Proteomes" id="UP000534294">
    <property type="component" value="Unassembled WGS sequence"/>
</dbReference>
<protein>
    <submittedName>
        <fullName evidence="3">Glycosyltransferase involved in cell wall biosynthesis</fullName>
    </submittedName>
</protein>
<dbReference type="EMBL" id="JACHIF010000001">
    <property type="protein sequence ID" value="MBB5036380.1"/>
    <property type="molecule type" value="Genomic_DNA"/>
</dbReference>
<comment type="caution">
    <text evidence="3">The sequence shown here is derived from an EMBL/GenBank/DDBJ whole genome shotgun (WGS) entry which is preliminary data.</text>
</comment>
<dbReference type="InterPro" id="IPR050194">
    <property type="entry name" value="Glycosyltransferase_grp1"/>
</dbReference>
<proteinExistence type="predicted"/>
<evidence type="ECO:0000259" key="1">
    <source>
        <dbReference type="Pfam" id="PF00534"/>
    </source>
</evidence>
<reference evidence="3 4" key="1">
    <citation type="submission" date="2020-08" db="EMBL/GenBank/DDBJ databases">
        <title>Genomic Encyclopedia of Type Strains, Phase IV (KMG-IV): sequencing the most valuable type-strain genomes for metagenomic binning, comparative biology and taxonomic classification.</title>
        <authorList>
            <person name="Goeker M."/>
        </authorList>
    </citation>
    <scope>NUCLEOTIDE SEQUENCE [LARGE SCALE GENOMIC DNA]</scope>
    <source>
        <strain evidence="3 4">DSM 12251</strain>
    </source>
</reference>
<dbReference type="InterPro" id="IPR001296">
    <property type="entry name" value="Glyco_trans_1"/>
</dbReference>
<gene>
    <name evidence="3" type="ORF">HNQ64_000614</name>
</gene>
<dbReference type="Pfam" id="PF13439">
    <property type="entry name" value="Glyco_transf_4"/>
    <property type="match status" value="1"/>
</dbReference>
<dbReference type="PANTHER" id="PTHR45947:SF3">
    <property type="entry name" value="SULFOQUINOVOSYL TRANSFERASE SQD2"/>
    <property type="match status" value="1"/>
</dbReference>
<name>A0A7W8DNR7_9BACT</name>
<evidence type="ECO:0000313" key="4">
    <source>
        <dbReference type="Proteomes" id="UP000534294"/>
    </source>
</evidence>